<comment type="caution">
    <text evidence="5">The sequence shown here is derived from an EMBL/GenBank/DDBJ whole genome shotgun (WGS) entry which is preliminary data.</text>
</comment>
<proteinExistence type="inferred from homology"/>
<dbReference type="PANTHER" id="PTHR35089:SF1">
    <property type="entry name" value="CHAPERONE PROTEIN SKP"/>
    <property type="match status" value="1"/>
</dbReference>
<keyword evidence="6" id="KW-1185">Reference proteome</keyword>
<evidence type="ECO:0000256" key="4">
    <source>
        <dbReference type="SAM" id="SignalP"/>
    </source>
</evidence>
<dbReference type="EMBL" id="JAETXX010000007">
    <property type="protein sequence ID" value="MCF8715360.1"/>
    <property type="molecule type" value="Genomic_DNA"/>
</dbReference>
<feature type="chain" id="PRO_5046978220" evidence="4">
    <location>
        <begin position="24"/>
        <end position="169"/>
    </location>
</feature>
<gene>
    <name evidence="5" type="ORF">JM658_11020</name>
</gene>
<feature type="signal peptide" evidence="4">
    <location>
        <begin position="1"/>
        <end position="23"/>
    </location>
</feature>
<dbReference type="RefSeq" id="WP_236959326.1">
    <property type="nucleotide sequence ID" value="NZ_JAETXX010000007.1"/>
</dbReference>
<sequence length="169" mass="18746">MKHFKTLVIAVVLAVGSISFASAQSKVAHINVQQLMADMPAMKTAQAELKKLSDTYQADITTSYQELENKMKLYKNEAPTKSQDENQKRAQEVDGMQQTIMQARQQAQKELQGKELELLEPILQKANDAIQKVGREKGYQYVLDASPGSGVILAEGTDIMADVKKELGF</sequence>
<dbReference type="Pfam" id="PF03938">
    <property type="entry name" value="OmpH"/>
    <property type="match status" value="1"/>
</dbReference>
<organism evidence="5 6">
    <name type="scientific">Joostella atrarenae</name>
    <dbReference type="NCBI Taxonomy" id="679257"/>
    <lineage>
        <taxon>Bacteria</taxon>
        <taxon>Pseudomonadati</taxon>
        <taxon>Bacteroidota</taxon>
        <taxon>Flavobacteriia</taxon>
        <taxon>Flavobacteriales</taxon>
        <taxon>Flavobacteriaceae</taxon>
        <taxon>Joostella</taxon>
    </lineage>
</organism>
<evidence type="ECO:0000256" key="1">
    <source>
        <dbReference type="ARBA" id="ARBA00009091"/>
    </source>
</evidence>
<evidence type="ECO:0000256" key="3">
    <source>
        <dbReference type="SAM" id="Coils"/>
    </source>
</evidence>
<accession>A0ABS9J4K3</accession>
<comment type="similarity">
    <text evidence="1">Belongs to the Skp family.</text>
</comment>
<evidence type="ECO:0000313" key="6">
    <source>
        <dbReference type="Proteomes" id="UP000829517"/>
    </source>
</evidence>
<evidence type="ECO:0000313" key="5">
    <source>
        <dbReference type="EMBL" id="MCF8715360.1"/>
    </source>
</evidence>
<dbReference type="Proteomes" id="UP000829517">
    <property type="component" value="Unassembled WGS sequence"/>
</dbReference>
<name>A0ABS9J4K3_9FLAO</name>
<dbReference type="SMART" id="SM00935">
    <property type="entry name" value="OmpH"/>
    <property type="match status" value="1"/>
</dbReference>
<feature type="coiled-coil region" evidence="3">
    <location>
        <begin position="57"/>
        <end position="84"/>
    </location>
</feature>
<evidence type="ECO:0000256" key="2">
    <source>
        <dbReference type="ARBA" id="ARBA00022729"/>
    </source>
</evidence>
<dbReference type="InterPro" id="IPR005632">
    <property type="entry name" value="Chaperone_Skp"/>
</dbReference>
<protein>
    <submittedName>
        <fullName evidence="5">OmpH family outer membrane protein</fullName>
    </submittedName>
</protein>
<dbReference type="Gene3D" id="3.30.910.20">
    <property type="entry name" value="Skp domain"/>
    <property type="match status" value="1"/>
</dbReference>
<dbReference type="PANTHER" id="PTHR35089">
    <property type="entry name" value="CHAPERONE PROTEIN SKP"/>
    <property type="match status" value="1"/>
</dbReference>
<dbReference type="InterPro" id="IPR024930">
    <property type="entry name" value="Skp_dom_sf"/>
</dbReference>
<reference evidence="5 6" key="1">
    <citation type="submission" date="2021-01" db="EMBL/GenBank/DDBJ databases">
        <title>Genome sequencing of Joostella atrarenae M1-2 (= KCTC 23194).</title>
        <authorList>
            <person name="Zakaria M.R."/>
            <person name="Lam M.Q."/>
            <person name="Chong C.S."/>
        </authorList>
    </citation>
    <scope>NUCLEOTIDE SEQUENCE [LARGE SCALE GENOMIC DNA]</scope>
    <source>
        <strain evidence="5 6">M1-2</strain>
    </source>
</reference>
<dbReference type="SUPFAM" id="SSF111384">
    <property type="entry name" value="OmpH-like"/>
    <property type="match status" value="1"/>
</dbReference>
<keyword evidence="3" id="KW-0175">Coiled coil</keyword>
<keyword evidence="2 4" id="KW-0732">Signal</keyword>